<dbReference type="Pfam" id="PF01548">
    <property type="entry name" value="DEDD_Tnp_IS110"/>
    <property type="match status" value="1"/>
</dbReference>
<dbReference type="GO" id="GO:0006313">
    <property type="term" value="P:DNA transposition"/>
    <property type="evidence" value="ECO:0007669"/>
    <property type="project" value="InterPro"/>
</dbReference>
<dbReference type="NCBIfam" id="NF033542">
    <property type="entry name" value="transpos_IS110"/>
    <property type="match status" value="1"/>
</dbReference>
<evidence type="ECO:0000313" key="4">
    <source>
        <dbReference type="Proteomes" id="UP000297253"/>
    </source>
</evidence>
<dbReference type="PANTHER" id="PTHR33055:SF15">
    <property type="entry name" value="TRANSPOSASE-RELATED"/>
    <property type="match status" value="1"/>
</dbReference>
<comment type="caution">
    <text evidence="3">The sequence shown here is derived from an EMBL/GenBank/DDBJ whole genome shotgun (WGS) entry which is preliminary data.</text>
</comment>
<reference evidence="3 4" key="1">
    <citation type="submission" date="2019-03" db="EMBL/GenBank/DDBJ databases">
        <title>Diversity of the mouse oral microbiome.</title>
        <authorList>
            <person name="Joseph S."/>
            <person name="Aduse-Opoku J."/>
            <person name="Curtis M."/>
            <person name="Wade W."/>
            <person name="Hashim A."/>
        </authorList>
    </citation>
    <scope>NUCLEOTIDE SEQUENCE [LARGE SCALE GENOMIC DNA]</scope>
    <source>
        <strain evidence="3 4">WM131</strain>
    </source>
</reference>
<dbReference type="InterPro" id="IPR002525">
    <property type="entry name" value="Transp_IS110-like_N"/>
</dbReference>
<dbReference type="GO" id="GO:0004803">
    <property type="term" value="F:transposase activity"/>
    <property type="evidence" value="ECO:0007669"/>
    <property type="project" value="InterPro"/>
</dbReference>
<organism evidence="3 4">
    <name type="scientific">Streptococcus cuniculi</name>
    <dbReference type="NCBI Taxonomy" id="1432788"/>
    <lineage>
        <taxon>Bacteria</taxon>
        <taxon>Bacillati</taxon>
        <taxon>Bacillota</taxon>
        <taxon>Bacilli</taxon>
        <taxon>Lactobacillales</taxon>
        <taxon>Streptococcaceae</taxon>
        <taxon>Streptococcus</taxon>
    </lineage>
</organism>
<proteinExistence type="predicted"/>
<evidence type="ECO:0000259" key="2">
    <source>
        <dbReference type="Pfam" id="PF02371"/>
    </source>
</evidence>
<dbReference type="Proteomes" id="UP000297253">
    <property type="component" value="Unassembled WGS sequence"/>
</dbReference>
<feature type="non-terminal residue" evidence="3">
    <location>
        <position position="1"/>
    </location>
</feature>
<feature type="domain" description="Transposase IS110-like N-terminal" evidence="1">
    <location>
        <begin position="2"/>
        <end position="94"/>
    </location>
</feature>
<accession>A0A4Y9J9F3</accession>
<dbReference type="AlphaFoldDB" id="A0A4Y9J9F3"/>
<dbReference type="OrthoDB" id="9815354at2"/>
<evidence type="ECO:0000313" key="3">
    <source>
        <dbReference type="EMBL" id="TFU96614.1"/>
    </source>
</evidence>
<evidence type="ECO:0000259" key="1">
    <source>
        <dbReference type="Pfam" id="PF01548"/>
    </source>
</evidence>
<protein>
    <submittedName>
        <fullName evidence="3">IS110 family transposase</fullName>
    </submittedName>
</protein>
<sequence length="348" mass="40023">SMESTGKYWIPVFNILEEHANICLAHPKYVKAIRGKKTDKKDIQWIADLFKHDLVASSFIPPLKIRQLRDLFRYRMKLTQLQVSEKNRYQNCLTWSNLQIASVLSDVFGKSAQAIIKSILDKPEEKPDIEQLIHKRMKNKVQNLEIAMDGILTPEQVEKIRVIKAHYDALTICKEDLEQMIRDLGQEYQKQVKLIQTVPGFKEELSALRVISEIGADMNVFDTAGKLCSWAGLVPANNESAGKKYSTRISKGGRYLKPFLVQIANAVVKSEKHPEFRNKYLKLKKRRGHRKAIIAICRKLLVAIYQVLFKKENYNPTLQGLTEMRNPDKTMSVQNAIRFAQQHGFTVA</sequence>
<dbReference type="InterPro" id="IPR003346">
    <property type="entry name" value="Transposase_20"/>
</dbReference>
<dbReference type="Pfam" id="PF02371">
    <property type="entry name" value="Transposase_20"/>
    <property type="match status" value="1"/>
</dbReference>
<feature type="domain" description="Transposase IS116/IS110/IS902 C-terminal" evidence="2">
    <location>
        <begin position="193"/>
        <end position="280"/>
    </location>
</feature>
<dbReference type="EMBL" id="SPPD01000037">
    <property type="protein sequence ID" value="TFU96614.1"/>
    <property type="molecule type" value="Genomic_DNA"/>
</dbReference>
<dbReference type="PANTHER" id="PTHR33055">
    <property type="entry name" value="TRANSPOSASE FOR INSERTION SEQUENCE ELEMENT IS1111A"/>
    <property type="match status" value="1"/>
</dbReference>
<dbReference type="RefSeq" id="WP_135182963.1">
    <property type="nucleotide sequence ID" value="NZ_JADGKZ010000037.1"/>
</dbReference>
<dbReference type="GO" id="GO:0003677">
    <property type="term" value="F:DNA binding"/>
    <property type="evidence" value="ECO:0007669"/>
    <property type="project" value="InterPro"/>
</dbReference>
<gene>
    <name evidence="3" type="ORF">E4T82_11835</name>
</gene>
<dbReference type="InterPro" id="IPR047650">
    <property type="entry name" value="Transpos_IS110"/>
</dbReference>
<name>A0A4Y9J9F3_9STRE</name>